<dbReference type="InterPro" id="IPR036770">
    <property type="entry name" value="Ankyrin_rpt-contain_sf"/>
</dbReference>
<dbReference type="EMBL" id="MU853917">
    <property type="protein sequence ID" value="KAK3935562.1"/>
    <property type="molecule type" value="Genomic_DNA"/>
</dbReference>
<proteinExistence type="predicted"/>
<keyword evidence="3" id="KW-1185">Reference proteome</keyword>
<reference evidence="3" key="1">
    <citation type="journal article" date="2023" name="Mol. Phylogenet. Evol.">
        <title>Genome-scale phylogeny and comparative genomics of the fungal order Sordariales.</title>
        <authorList>
            <person name="Hensen N."/>
            <person name="Bonometti L."/>
            <person name="Westerberg I."/>
            <person name="Brannstrom I.O."/>
            <person name="Guillou S."/>
            <person name="Cros-Aarteil S."/>
            <person name="Calhoun S."/>
            <person name="Haridas S."/>
            <person name="Kuo A."/>
            <person name="Mondo S."/>
            <person name="Pangilinan J."/>
            <person name="Riley R."/>
            <person name="LaButti K."/>
            <person name="Andreopoulos B."/>
            <person name="Lipzen A."/>
            <person name="Chen C."/>
            <person name="Yan M."/>
            <person name="Daum C."/>
            <person name="Ng V."/>
            <person name="Clum A."/>
            <person name="Steindorff A."/>
            <person name="Ohm R.A."/>
            <person name="Martin F."/>
            <person name="Silar P."/>
            <person name="Natvig D.O."/>
            <person name="Lalanne C."/>
            <person name="Gautier V."/>
            <person name="Ament-Velasquez S.L."/>
            <person name="Kruys A."/>
            <person name="Hutchinson M.I."/>
            <person name="Powell A.J."/>
            <person name="Barry K."/>
            <person name="Miller A.N."/>
            <person name="Grigoriev I.V."/>
            <person name="Debuchy R."/>
            <person name="Gladieux P."/>
            <person name="Hiltunen Thoren M."/>
            <person name="Johannesson H."/>
        </authorList>
    </citation>
    <scope>NUCLEOTIDE SEQUENCE [LARGE SCALE GENOMIC DNA]</scope>
    <source>
        <strain evidence="3">CBS 340.73</strain>
    </source>
</reference>
<keyword evidence="1" id="KW-0812">Transmembrane</keyword>
<evidence type="ECO:0000313" key="2">
    <source>
        <dbReference type="EMBL" id="KAK3935562.1"/>
    </source>
</evidence>
<name>A0AAN6N147_9PEZI</name>
<accession>A0AAN6N147</accession>
<gene>
    <name evidence="2" type="ORF">QBC46DRAFT_358144</name>
</gene>
<dbReference type="Proteomes" id="UP001303473">
    <property type="component" value="Unassembled WGS sequence"/>
</dbReference>
<evidence type="ECO:0000256" key="1">
    <source>
        <dbReference type="SAM" id="Phobius"/>
    </source>
</evidence>
<evidence type="ECO:0000313" key="3">
    <source>
        <dbReference type="Proteomes" id="UP001303473"/>
    </source>
</evidence>
<sequence length="704" mass="78555">MASYSDLPAELILQVGGLLEEKRHLATLAELNRFSRDLITPRLYALHASEAVRWSADQGDLDILQAALRHTNKSDVAPLVNQKCNWNYRRDISPLAIACFMGHKAIVFCLLDHGARIDEPFRCDVHCSVHFEASVPLACPTTQWLPLQAAIFNGHTSTALLLLERGAPLHVSGEMRRQIFYEISLPITALQSAVSHGMPEVVRHIRLAYGHYLRKPGSEDGFQGHRWHLLYQRDRPADKLASIKLGLNPDHVGGDLVSPDRTLMYWISRCRDYESACATIRELQEMGLSVDGYPGLGNPLDHAPYLVGYEEDIDDFRQTKLSVKANNPCQNLYQHPDRRRNGRETRYLNAARHLRPRKEEKQLRLAAHHNKNDHLSSFALSPDNPAFRQYTGIAPVDALLANLVTFFDLIINTPPSRNVNVWLSYWYLMCQVCAGWSLLSVEGLRTGNRGSVVSWTAVLGVVLQTMSFTVAVPLDVGDLHHLGELVGIIDSGNEKAVDVLPEHITAAFVIPAILMALPFKGRHMWSAIWQAFPVWQGLLHLVSTPIGNNTRRRNTEVQGGRPAVAAAARVYGFARMLCISSDLCVLMVEEVNVWEVLIPAPLWDPPTLDGGASMAELARFFLQWDVYAGSFAILIWATYLHGALPVAYTRSGRVPTNIIYNCVAAGPVCAAVMLLEERDVAVETVKREMGYGPFPEEEEERAPA</sequence>
<comment type="caution">
    <text evidence="2">The sequence shown here is derived from an EMBL/GenBank/DDBJ whole genome shotgun (WGS) entry which is preliminary data.</text>
</comment>
<dbReference type="InterPro" id="IPR002110">
    <property type="entry name" value="Ankyrin_rpt"/>
</dbReference>
<dbReference type="AlphaFoldDB" id="A0AAN6N147"/>
<keyword evidence="1" id="KW-1133">Transmembrane helix</keyword>
<dbReference type="Pfam" id="PF12796">
    <property type="entry name" value="Ank_2"/>
    <property type="match status" value="1"/>
</dbReference>
<dbReference type="SMART" id="SM00248">
    <property type="entry name" value="ANK"/>
    <property type="match status" value="3"/>
</dbReference>
<protein>
    <submittedName>
        <fullName evidence="2">Uncharacterized protein</fullName>
    </submittedName>
</protein>
<feature type="transmembrane region" description="Helical" evidence="1">
    <location>
        <begin position="626"/>
        <end position="646"/>
    </location>
</feature>
<dbReference type="SUPFAM" id="SSF48403">
    <property type="entry name" value="Ankyrin repeat"/>
    <property type="match status" value="1"/>
</dbReference>
<keyword evidence="1" id="KW-0472">Membrane</keyword>
<organism evidence="2 3">
    <name type="scientific">Diplogelasinospora grovesii</name>
    <dbReference type="NCBI Taxonomy" id="303347"/>
    <lineage>
        <taxon>Eukaryota</taxon>
        <taxon>Fungi</taxon>
        <taxon>Dikarya</taxon>
        <taxon>Ascomycota</taxon>
        <taxon>Pezizomycotina</taxon>
        <taxon>Sordariomycetes</taxon>
        <taxon>Sordariomycetidae</taxon>
        <taxon>Sordariales</taxon>
        <taxon>Diplogelasinosporaceae</taxon>
        <taxon>Diplogelasinospora</taxon>
    </lineage>
</organism>
<dbReference type="Gene3D" id="1.25.40.20">
    <property type="entry name" value="Ankyrin repeat-containing domain"/>
    <property type="match status" value="1"/>
</dbReference>